<dbReference type="EMBL" id="OMOI01000001">
    <property type="protein sequence ID" value="SPF75336.1"/>
    <property type="molecule type" value="Genomic_DNA"/>
</dbReference>
<reference evidence="1 2" key="1">
    <citation type="submission" date="2018-03" db="EMBL/GenBank/DDBJ databases">
        <authorList>
            <person name="Keele B.F."/>
        </authorList>
    </citation>
    <scope>NUCLEOTIDE SEQUENCE [LARGE SCALE GENOMIC DNA]</scope>
    <source>
        <strain evidence="1 2">CECT 8811</strain>
    </source>
</reference>
<keyword evidence="2" id="KW-1185">Reference proteome</keyword>
<dbReference type="RefSeq" id="WP_245924500.1">
    <property type="nucleotide sequence ID" value="NZ_OMOI01000001.1"/>
</dbReference>
<gene>
    <name evidence="1" type="ORF">ALP8811_00323</name>
</gene>
<organism evidence="1 2">
    <name type="scientific">Aliiroseovarius pelagivivens</name>
    <dbReference type="NCBI Taxonomy" id="1639690"/>
    <lineage>
        <taxon>Bacteria</taxon>
        <taxon>Pseudomonadati</taxon>
        <taxon>Pseudomonadota</taxon>
        <taxon>Alphaproteobacteria</taxon>
        <taxon>Rhodobacterales</taxon>
        <taxon>Paracoccaceae</taxon>
        <taxon>Aliiroseovarius</taxon>
    </lineage>
</organism>
<evidence type="ECO:0000313" key="2">
    <source>
        <dbReference type="Proteomes" id="UP000244911"/>
    </source>
</evidence>
<accession>A0A2R8AH20</accession>
<dbReference type="Proteomes" id="UP000244911">
    <property type="component" value="Unassembled WGS sequence"/>
</dbReference>
<sequence>MNNDIKTSERTSAGFAPRDHAELTDTQITRRYFSKFEKITAHLARVAGQMEVEGKLARDEVDVLARYVIKLGLSFKALANKYHMSETAYGLGGKTLTFDRRDSGFPIHAELLQMASDAAQADTHLKGMASVEALKSQMVSQIVGDLSVPKRLQYALSQRLYYEELARGDLFWPQMHPDVIWRHNKGEGRDTRRVYLAHWAVYDSEVNLPTIYLMELEDTGRVALPKDERRWPQMQSHLMAQSMAGLQLVTIATGFDKDFDDLHPKRLRRFHVGPMYSHTFTRQTGPLREVLEQAKSPPGEDWALAWTVEELKSQSVKEEKSGWFGKVEREIFALDPFAGSGSNIGATSMERAIIMPERPFQVLAEKNPAGFHDVRKFVVSPGGRVLSYR</sequence>
<name>A0A2R8AH20_9RHOB</name>
<protein>
    <submittedName>
        <fullName evidence="1">Uncharacterized protein</fullName>
    </submittedName>
</protein>
<proteinExistence type="predicted"/>
<dbReference type="AlphaFoldDB" id="A0A2R8AH20"/>
<evidence type="ECO:0000313" key="1">
    <source>
        <dbReference type="EMBL" id="SPF75336.1"/>
    </source>
</evidence>